<organism evidence="3 4">
    <name type="scientific">Aplysia californica</name>
    <name type="common">California sea hare</name>
    <dbReference type="NCBI Taxonomy" id="6500"/>
    <lineage>
        <taxon>Eukaryota</taxon>
        <taxon>Metazoa</taxon>
        <taxon>Spiralia</taxon>
        <taxon>Lophotrochozoa</taxon>
        <taxon>Mollusca</taxon>
        <taxon>Gastropoda</taxon>
        <taxon>Heterobranchia</taxon>
        <taxon>Euthyneura</taxon>
        <taxon>Tectipleura</taxon>
        <taxon>Aplysiida</taxon>
        <taxon>Aplysioidea</taxon>
        <taxon>Aplysiidae</taxon>
        <taxon>Aplysia</taxon>
    </lineage>
</organism>
<evidence type="ECO:0000313" key="4">
    <source>
        <dbReference type="RefSeq" id="XP_012945043.2"/>
    </source>
</evidence>
<evidence type="ECO:0000313" key="3">
    <source>
        <dbReference type="Proteomes" id="UP000694888"/>
    </source>
</evidence>
<dbReference type="GeneID" id="101860617"/>
<evidence type="ECO:0000256" key="1">
    <source>
        <dbReference type="SAM" id="Coils"/>
    </source>
</evidence>
<feature type="chain" id="PRO_5047315756" evidence="2">
    <location>
        <begin position="23"/>
        <end position="203"/>
    </location>
</feature>
<reference evidence="4" key="1">
    <citation type="submission" date="2025-08" db="UniProtKB">
        <authorList>
            <consortium name="RefSeq"/>
        </authorList>
    </citation>
    <scope>IDENTIFICATION</scope>
</reference>
<accession>A0ABM1ACF1</accession>
<proteinExistence type="predicted"/>
<gene>
    <name evidence="4" type="primary">LOC101860617</name>
</gene>
<evidence type="ECO:0000256" key="2">
    <source>
        <dbReference type="SAM" id="SignalP"/>
    </source>
</evidence>
<feature type="signal peptide" evidence="2">
    <location>
        <begin position="1"/>
        <end position="22"/>
    </location>
</feature>
<keyword evidence="2" id="KW-0732">Signal</keyword>
<protein>
    <submittedName>
        <fullName evidence="4">Uncharacterized protein LOC101860617 isoform X1</fullName>
    </submittedName>
</protein>
<sequence>MKACVQTIVLGLLLCLFRGSSCDYRNNEIDSNAREIRKLDRRLDILTNEVRKLKKDSGNGEDEFSELPLPVTPLSARREETEEGVVYTVRYVRQRGVRESIMWENDDEPDGFSREIMSNSIPAYNRGYQETKYLTRNGTNSYVTLYIYTETYWLVVTLLNNGQGNQTSRIEAPKMKIEPASRDLPYTVGENATFTPVSPLSED</sequence>
<dbReference type="RefSeq" id="XP_012945043.2">
    <property type="nucleotide sequence ID" value="XM_013089589.2"/>
</dbReference>
<name>A0ABM1ACF1_APLCA</name>
<feature type="coiled-coil region" evidence="1">
    <location>
        <begin position="29"/>
        <end position="56"/>
    </location>
</feature>
<keyword evidence="1" id="KW-0175">Coiled coil</keyword>
<dbReference type="Proteomes" id="UP000694888">
    <property type="component" value="Unplaced"/>
</dbReference>
<keyword evidence="3" id="KW-1185">Reference proteome</keyword>